<dbReference type="PROSITE" id="PS51886">
    <property type="entry name" value="TLDC"/>
    <property type="match status" value="1"/>
</dbReference>
<evidence type="ECO:0000256" key="6">
    <source>
        <dbReference type="SAM" id="MobiDB-lite"/>
    </source>
</evidence>
<evidence type="ECO:0000259" key="7">
    <source>
        <dbReference type="PROSITE" id="PS51886"/>
    </source>
</evidence>
<accession>A0A1Y1V269</accession>
<comment type="subcellular location">
    <subcellularLocation>
        <location evidence="1">Mitochondrion</location>
    </subcellularLocation>
</comment>
<feature type="compositionally biased region" description="Acidic residues" evidence="6">
    <location>
        <begin position="140"/>
        <end position="154"/>
    </location>
</feature>
<feature type="region of interest" description="Disordered" evidence="6">
    <location>
        <begin position="126"/>
        <end position="162"/>
    </location>
</feature>
<dbReference type="PANTHER" id="PTHR23354:SF62">
    <property type="entry name" value="MUSTARD, ISOFORM V"/>
    <property type="match status" value="1"/>
</dbReference>
<dbReference type="GO" id="GO:0005739">
    <property type="term" value="C:mitochondrion"/>
    <property type="evidence" value="ECO:0007669"/>
    <property type="project" value="UniProtKB-SubCell"/>
</dbReference>
<feature type="region of interest" description="Disordered" evidence="6">
    <location>
        <begin position="293"/>
        <end position="312"/>
    </location>
</feature>
<dbReference type="PANTHER" id="PTHR23354">
    <property type="entry name" value="NUCLEOLAR PROTEIN 7/ESTROGEN RECEPTOR COACTIVATOR-RELATED"/>
    <property type="match status" value="1"/>
</dbReference>
<evidence type="ECO:0000256" key="3">
    <source>
        <dbReference type="ARBA" id="ARBA00023128"/>
    </source>
</evidence>
<keyword evidence="3" id="KW-0496">Mitochondrion</keyword>
<comment type="similarity">
    <text evidence="2">Belongs to the OXR1 family.</text>
</comment>
<dbReference type="EMBL" id="MCFH01000039">
    <property type="protein sequence ID" value="ORX45610.1"/>
    <property type="molecule type" value="Genomic_DNA"/>
</dbReference>
<gene>
    <name evidence="8" type="ORF">BCR36DRAFT_358156</name>
</gene>
<comment type="caution">
    <text evidence="8">The sequence shown here is derived from an EMBL/GenBank/DDBJ whole genome shotgun (WGS) entry which is preliminary data.</text>
</comment>
<feature type="coiled-coil region" evidence="5">
    <location>
        <begin position="79"/>
        <end position="109"/>
    </location>
</feature>
<dbReference type="AlphaFoldDB" id="A0A1Y1V269"/>
<evidence type="ECO:0000256" key="4">
    <source>
        <dbReference type="ARBA" id="ARBA00040604"/>
    </source>
</evidence>
<dbReference type="OrthoDB" id="26679at2759"/>
<dbReference type="SMART" id="SM00584">
    <property type="entry name" value="TLDc"/>
    <property type="match status" value="1"/>
</dbReference>
<evidence type="ECO:0000313" key="8">
    <source>
        <dbReference type="EMBL" id="ORX45610.1"/>
    </source>
</evidence>
<sequence length="669" mass="77706">MANINNLNNFIVQPPNLSWLNFTSQQGILNTNKSTKENSSQKNKGIHISWRDENKINCKSQSFINLTKLLTNNRQYGLMDEYAGTLQEREEVKRQLELKLRKKIEEKRERKIADFEDKLREEYSKLDDETLDNNTNSNENSEDDENKENEFNENDDSHDIRMDENIKEKEKIITSSLSNSLEKINTHTFNKKDFSCIPYSAPVKSNKEENLKDFGLSNTSLEKLNRRNSYDQYMICLNEPMPDGSPHKIASVRPSNHITIISNNHTTLIEINEPKVRDEDTKLLKDLINGVFTHSDDQGQNQDQEDQEEDLQPTYNNRVEKFKMTGESSSSLNVLLENVDIKCHDHDLIQRNDSSDSLESIDFKDREDTQNENNNKSWFSSLSRSIQSWMYQRNEPEYEKYFTTTDNYGNIHVMSVDAIAQLYNIEYEQAVSIHDYVCSVIPKFPTYITSYTKYIENLNTNGGESREAKTLELIYKNKSIRPIITSDLALKLQAQLPVYLRGVTKWTMQYSLSSLINSKNNNNHDTDNNSHNNAINNNNNLIDLIEASQNSGGPCLLILQDDNNYVFGIFINEALHNDDEYFGINNWFLWKYNNSELEVYKSNDIDDKNILLCNGDIFTVGGVDDSDFALYLDKFLRKGHSYHNNTIKSKCLASFENFYISELELWTFN</sequence>
<reference evidence="8 9" key="1">
    <citation type="submission" date="2016-08" db="EMBL/GenBank/DDBJ databases">
        <title>Genomes of anaerobic fungi encode conserved fungal cellulosomes for biomass hydrolysis.</title>
        <authorList>
            <consortium name="DOE Joint Genome Institute"/>
            <person name="Haitjema C.H."/>
            <person name="Gilmore S.P."/>
            <person name="Henske J.K."/>
            <person name="Solomon K.V."/>
            <person name="De Groot R."/>
            <person name="Kuo A."/>
            <person name="Mondo S.J."/>
            <person name="Salamov A.A."/>
            <person name="Labutti K."/>
            <person name="Zhao Z."/>
            <person name="Chiniquy J."/>
            <person name="Barry K."/>
            <person name="Brewer H.M."/>
            <person name="Purvine S.O."/>
            <person name="Wright A.T."/>
            <person name="Boxma B."/>
            <person name="Van Alen T."/>
            <person name="Hackstein J.H."/>
            <person name="Baker S.E."/>
            <person name="Grigoriev I.V."/>
            <person name="O'Malley M.A."/>
        </authorList>
    </citation>
    <scope>NUCLEOTIDE SEQUENCE [LARGE SCALE GENOMIC DNA]</scope>
    <source>
        <strain evidence="9">finn</strain>
    </source>
</reference>
<dbReference type="InterPro" id="IPR006571">
    <property type="entry name" value="TLDc_dom"/>
</dbReference>
<reference evidence="8 9" key="2">
    <citation type="submission" date="2016-08" db="EMBL/GenBank/DDBJ databases">
        <title>Pervasive Adenine N6-methylation of Active Genes in Fungi.</title>
        <authorList>
            <consortium name="DOE Joint Genome Institute"/>
            <person name="Mondo S.J."/>
            <person name="Dannebaum R.O."/>
            <person name="Kuo R.C."/>
            <person name="Labutti K."/>
            <person name="Haridas S."/>
            <person name="Kuo A."/>
            <person name="Salamov A."/>
            <person name="Ahrendt S.R."/>
            <person name="Lipzen A."/>
            <person name="Sullivan W."/>
            <person name="Andreopoulos W.B."/>
            <person name="Clum A."/>
            <person name="Lindquist E."/>
            <person name="Daum C."/>
            <person name="Ramamoorthy G.K."/>
            <person name="Gryganskyi A."/>
            <person name="Culley D."/>
            <person name="Magnuson J.K."/>
            <person name="James T.Y."/>
            <person name="O'Malley M.A."/>
            <person name="Stajich J.E."/>
            <person name="Spatafora J.W."/>
            <person name="Visel A."/>
            <person name="Grigoriev I.V."/>
        </authorList>
    </citation>
    <scope>NUCLEOTIDE SEQUENCE [LARGE SCALE GENOMIC DNA]</scope>
    <source>
        <strain evidence="9">finn</strain>
    </source>
</reference>
<keyword evidence="5" id="KW-0175">Coiled coil</keyword>
<name>A0A1Y1V269_9FUNG</name>
<feature type="domain" description="TLDc" evidence="7">
    <location>
        <begin position="482"/>
        <end position="669"/>
    </location>
</feature>
<dbReference type="Proteomes" id="UP000193719">
    <property type="component" value="Unassembled WGS sequence"/>
</dbReference>
<evidence type="ECO:0000313" key="9">
    <source>
        <dbReference type="Proteomes" id="UP000193719"/>
    </source>
</evidence>
<feature type="non-terminal residue" evidence="8">
    <location>
        <position position="1"/>
    </location>
</feature>
<evidence type="ECO:0000256" key="2">
    <source>
        <dbReference type="ARBA" id="ARBA00009540"/>
    </source>
</evidence>
<organism evidence="8 9">
    <name type="scientific">Piromyces finnis</name>
    <dbReference type="NCBI Taxonomy" id="1754191"/>
    <lineage>
        <taxon>Eukaryota</taxon>
        <taxon>Fungi</taxon>
        <taxon>Fungi incertae sedis</taxon>
        <taxon>Chytridiomycota</taxon>
        <taxon>Chytridiomycota incertae sedis</taxon>
        <taxon>Neocallimastigomycetes</taxon>
        <taxon>Neocallimastigales</taxon>
        <taxon>Neocallimastigaceae</taxon>
        <taxon>Piromyces</taxon>
    </lineage>
</organism>
<proteinExistence type="inferred from homology"/>
<evidence type="ECO:0000256" key="5">
    <source>
        <dbReference type="SAM" id="Coils"/>
    </source>
</evidence>
<keyword evidence="9" id="KW-1185">Reference proteome</keyword>
<dbReference type="Pfam" id="PF07534">
    <property type="entry name" value="TLD"/>
    <property type="match status" value="1"/>
</dbReference>
<protein>
    <recommendedName>
        <fullName evidence="4">Oxidation resistance protein 1</fullName>
    </recommendedName>
</protein>
<evidence type="ECO:0000256" key="1">
    <source>
        <dbReference type="ARBA" id="ARBA00004173"/>
    </source>
</evidence>